<dbReference type="OrthoDB" id="73040at2"/>
<proteinExistence type="predicted"/>
<evidence type="ECO:0000313" key="2">
    <source>
        <dbReference type="EMBL" id="QDC25061.1"/>
    </source>
</evidence>
<evidence type="ECO:0000313" key="3">
    <source>
        <dbReference type="Proteomes" id="UP000314616"/>
    </source>
</evidence>
<feature type="signal peptide" evidence="1">
    <location>
        <begin position="1"/>
        <end position="24"/>
    </location>
</feature>
<reference evidence="2 3" key="1">
    <citation type="submission" date="2019-05" db="EMBL/GenBank/DDBJ databases">
        <title>Georgenia *** sp. nov., and Georgenia *** sp. nov., isolated from the intestinal contents of plateau pika (Ochotona curzoniae) in the Qinghai-Tibet plateau of China.</title>
        <authorList>
            <person name="Tian Z."/>
        </authorList>
    </citation>
    <scope>NUCLEOTIDE SEQUENCE [LARGE SCALE GENOMIC DNA]</scope>
    <source>
        <strain evidence="2 3">Z443</strain>
    </source>
</reference>
<name>A0A5B8C6N4_9MICO</name>
<dbReference type="Gene3D" id="2.60.40.3700">
    <property type="match status" value="1"/>
</dbReference>
<sequence>MKKQLAVIVAGAALVLAGCSSVTIEPAAPATSPVPAPSPATESTELLTDHGLDGLEAQQVIELLDKTPLDERATDLMASIRPDELLLSDGHEEIALPLPEDRFYVSIAPFVNQTHECFYHSLTTCTGELSGEEVQVTIVDDAGEVLVEETTTTYDNGFVGFWLPRDVDGTIRVSYEGREGEADFTTTDDGATCVTTLQLA</sequence>
<dbReference type="EMBL" id="CP040915">
    <property type="protein sequence ID" value="QDC25061.1"/>
    <property type="molecule type" value="Genomic_DNA"/>
</dbReference>
<dbReference type="Proteomes" id="UP000314616">
    <property type="component" value="Chromosome"/>
</dbReference>
<dbReference type="Pfam" id="PF21172">
    <property type="entry name" value="CueP"/>
    <property type="match status" value="1"/>
</dbReference>
<keyword evidence="1" id="KW-0732">Signal</keyword>
<dbReference type="InterPro" id="IPR047808">
    <property type="entry name" value="CueP-like"/>
</dbReference>
<organism evidence="2 3">
    <name type="scientific">Georgenia yuyongxinii</name>
    <dbReference type="NCBI Taxonomy" id="2589797"/>
    <lineage>
        <taxon>Bacteria</taxon>
        <taxon>Bacillati</taxon>
        <taxon>Actinomycetota</taxon>
        <taxon>Actinomycetes</taxon>
        <taxon>Micrococcales</taxon>
        <taxon>Bogoriellaceae</taxon>
        <taxon>Georgenia</taxon>
    </lineage>
</organism>
<dbReference type="KEGG" id="gyu:FE374_10980"/>
<feature type="chain" id="PRO_5038952997" description="CueP family metal-binding protein" evidence="1">
    <location>
        <begin position="25"/>
        <end position="200"/>
    </location>
</feature>
<gene>
    <name evidence="2" type="ORF">FE374_10980</name>
</gene>
<dbReference type="PROSITE" id="PS51257">
    <property type="entry name" value="PROKAR_LIPOPROTEIN"/>
    <property type="match status" value="1"/>
</dbReference>
<evidence type="ECO:0008006" key="4">
    <source>
        <dbReference type="Google" id="ProtNLM"/>
    </source>
</evidence>
<protein>
    <recommendedName>
        <fullName evidence="4">CueP family metal-binding protein</fullName>
    </recommendedName>
</protein>
<dbReference type="AlphaFoldDB" id="A0A5B8C6N4"/>
<evidence type="ECO:0000256" key="1">
    <source>
        <dbReference type="SAM" id="SignalP"/>
    </source>
</evidence>
<dbReference type="RefSeq" id="WP_139929032.1">
    <property type="nucleotide sequence ID" value="NZ_CP040915.1"/>
</dbReference>
<dbReference type="NCBIfam" id="NF038094">
    <property type="entry name" value="CueP_fam"/>
    <property type="match status" value="1"/>
</dbReference>
<accession>A0A5B8C6N4</accession>